<accession>A0A428MZF8</accession>
<evidence type="ECO:0000313" key="2">
    <source>
        <dbReference type="Proteomes" id="UP000275076"/>
    </source>
</evidence>
<dbReference type="EMBL" id="RBVX01000024">
    <property type="protein sequence ID" value="RSL31492.1"/>
    <property type="molecule type" value="Genomic_DNA"/>
</dbReference>
<name>A0A428MZF8_9BACI</name>
<reference evidence="1 2" key="1">
    <citation type="submission" date="2018-10" db="EMBL/GenBank/DDBJ databases">
        <title>Draft genome sequence of Bacillus salarius IM0101, isolated from a hypersaline soil in Inner Mongolia, China.</title>
        <authorList>
            <person name="Yamprayoonswat W."/>
            <person name="Boonvisut S."/>
            <person name="Jumpathong W."/>
            <person name="Sittihan S."/>
            <person name="Ruangsuj P."/>
            <person name="Wanthongcharoen S."/>
            <person name="Thongpramul N."/>
            <person name="Pimmason S."/>
            <person name="Yu B."/>
            <person name="Yasawong M."/>
        </authorList>
    </citation>
    <scope>NUCLEOTIDE SEQUENCE [LARGE SCALE GENOMIC DNA]</scope>
    <source>
        <strain evidence="1 2">IM0101</strain>
    </source>
</reference>
<dbReference type="AlphaFoldDB" id="A0A428MZF8"/>
<keyword evidence="2" id="KW-1185">Reference proteome</keyword>
<organism evidence="1 2">
    <name type="scientific">Salibacterium salarium</name>
    <dbReference type="NCBI Taxonomy" id="284579"/>
    <lineage>
        <taxon>Bacteria</taxon>
        <taxon>Bacillati</taxon>
        <taxon>Bacillota</taxon>
        <taxon>Bacilli</taxon>
        <taxon>Bacillales</taxon>
        <taxon>Bacillaceae</taxon>
    </lineage>
</organism>
<evidence type="ECO:0000313" key="1">
    <source>
        <dbReference type="EMBL" id="RSL31492.1"/>
    </source>
</evidence>
<dbReference type="Proteomes" id="UP000275076">
    <property type="component" value="Unassembled WGS sequence"/>
</dbReference>
<protein>
    <submittedName>
        <fullName evidence="1">Uncharacterized protein</fullName>
    </submittedName>
</protein>
<comment type="caution">
    <text evidence="1">The sequence shown here is derived from an EMBL/GenBank/DDBJ whole genome shotgun (WGS) entry which is preliminary data.</text>
</comment>
<sequence length="68" mass="7671">MIFINVQKSKEARISMAKIKLVSSLLLFSIVLIGCQNNNLNLSEDVTEWGTLVEEKHTNPHYGLVEGR</sequence>
<gene>
    <name evidence="1" type="ORF">D7Z54_20880</name>
</gene>
<proteinExistence type="predicted"/>